<dbReference type="GO" id="GO:0030643">
    <property type="term" value="P:intracellular phosphate ion homeostasis"/>
    <property type="evidence" value="ECO:0007669"/>
    <property type="project" value="InterPro"/>
</dbReference>
<sequence length="232" mass="26383">MKRFFDAELENFRGNLLQMGERSIEQTRLAMRALTESDITLADKVIAADDEIDKLEVKIDEEAIRYMTLRGPVASELRLVVVGMKASHDLERVGDEATSIARRARKLAIEPRIELYADLPRMTNIALEMLRSALDCFVQEDEQKALAVIRRDSEVDNLNRLVYRRLTSYMLEKPDTIARALELMFISKSVERIADHATNIAEEMVFLAGGQDIRHSHLAKGETPILDTNPPM</sequence>
<evidence type="ECO:0000256" key="4">
    <source>
        <dbReference type="ARBA" id="ARBA00022448"/>
    </source>
</evidence>
<dbReference type="OrthoDB" id="9814256at2"/>
<reference evidence="10 11" key="1">
    <citation type="submission" date="2019-01" db="EMBL/GenBank/DDBJ databases">
        <title>Lacunisphaera sp. strain TWA-58.</title>
        <authorList>
            <person name="Chen W.-M."/>
        </authorList>
    </citation>
    <scope>NUCLEOTIDE SEQUENCE [LARGE SCALE GENOMIC DNA]</scope>
    <source>
        <strain evidence="10 11">TWA-58</strain>
    </source>
</reference>
<gene>
    <name evidence="10" type="primary">phoU</name>
    <name evidence="10" type="ORF">ESB00_06595</name>
</gene>
<dbReference type="PIRSF" id="PIRSF003107">
    <property type="entry name" value="PhoU"/>
    <property type="match status" value="1"/>
</dbReference>
<evidence type="ECO:0000256" key="3">
    <source>
        <dbReference type="ARBA" id="ARBA00011738"/>
    </source>
</evidence>
<evidence type="ECO:0000256" key="6">
    <source>
        <dbReference type="ARBA" id="ARBA00022592"/>
    </source>
</evidence>
<dbReference type="EMBL" id="SDHX01000001">
    <property type="protein sequence ID" value="RXK55556.1"/>
    <property type="molecule type" value="Genomic_DNA"/>
</dbReference>
<keyword evidence="11" id="KW-1185">Reference proteome</keyword>
<dbReference type="GO" id="GO:0005737">
    <property type="term" value="C:cytoplasm"/>
    <property type="evidence" value="ECO:0007669"/>
    <property type="project" value="UniProtKB-SubCell"/>
</dbReference>
<feature type="domain" description="PhoU" evidence="9">
    <location>
        <begin position="16"/>
        <end position="103"/>
    </location>
</feature>
<dbReference type="PANTHER" id="PTHR42930">
    <property type="entry name" value="PHOSPHATE-SPECIFIC TRANSPORT SYSTEM ACCESSORY PROTEIN PHOU"/>
    <property type="match status" value="1"/>
</dbReference>
<dbReference type="PANTHER" id="PTHR42930:SF3">
    <property type="entry name" value="PHOSPHATE-SPECIFIC TRANSPORT SYSTEM ACCESSORY PROTEIN PHOU"/>
    <property type="match status" value="1"/>
</dbReference>
<comment type="caution">
    <text evidence="10">The sequence shown here is derived from an EMBL/GenBank/DDBJ whole genome shotgun (WGS) entry which is preliminary data.</text>
</comment>
<evidence type="ECO:0000256" key="5">
    <source>
        <dbReference type="ARBA" id="ARBA00022490"/>
    </source>
</evidence>
<evidence type="ECO:0000256" key="1">
    <source>
        <dbReference type="ARBA" id="ARBA00004496"/>
    </source>
</evidence>
<dbReference type="InterPro" id="IPR038078">
    <property type="entry name" value="PhoU-like_sf"/>
</dbReference>
<evidence type="ECO:0000256" key="7">
    <source>
        <dbReference type="ARBA" id="ARBA00056181"/>
    </source>
</evidence>
<keyword evidence="4 8" id="KW-0813">Transport</keyword>
<organism evidence="10 11">
    <name type="scientific">Oleiharenicola lentus</name>
    <dbReference type="NCBI Taxonomy" id="2508720"/>
    <lineage>
        <taxon>Bacteria</taxon>
        <taxon>Pseudomonadati</taxon>
        <taxon>Verrucomicrobiota</taxon>
        <taxon>Opitutia</taxon>
        <taxon>Opitutales</taxon>
        <taxon>Opitutaceae</taxon>
        <taxon>Oleiharenicola</taxon>
    </lineage>
</organism>
<accession>A0A4Q1C9J6</accession>
<evidence type="ECO:0000313" key="11">
    <source>
        <dbReference type="Proteomes" id="UP000290218"/>
    </source>
</evidence>
<comment type="similarity">
    <text evidence="2 8">Belongs to the PhoU family.</text>
</comment>
<comment type="function">
    <text evidence="7 8">Plays a role in the regulation of phosphate uptake.</text>
</comment>
<dbReference type="RefSeq" id="WP_129046921.1">
    <property type="nucleotide sequence ID" value="NZ_SDHX01000001.1"/>
</dbReference>
<dbReference type="GO" id="GO:0045936">
    <property type="term" value="P:negative regulation of phosphate metabolic process"/>
    <property type="evidence" value="ECO:0007669"/>
    <property type="project" value="InterPro"/>
</dbReference>
<dbReference type="Pfam" id="PF01895">
    <property type="entry name" value="PhoU"/>
    <property type="match status" value="2"/>
</dbReference>
<dbReference type="AlphaFoldDB" id="A0A4Q1C9J6"/>
<comment type="subcellular location">
    <subcellularLocation>
        <location evidence="1 8">Cytoplasm</location>
    </subcellularLocation>
</comment>
<dbReference type="SUPFAM" id="SSF109755">
    <property type="entry name" value="PhoU-like"/>
    <property type="match status" value="1"/>
</dbReference>
<keyword evidence="6 8" id="KW-0592">Phosphate transport</keyword>
<dbReference type="InterPro" id="IPR026022">
    <property type="entry name" value="PhoU_dom"/>
</dbReference>
<feature type="domain" description="PhoU" evidence="9">
    <location>
        <begin position="120"/>
        <end position="203"/>
    </location>
</feature>
<evidence type="ECO:0000259" key="9">
    <source>
        <dbReference type="Pfam" id="PF01895"/>
    </source>
</evidence>
<dbReference type="NCBIfam" id="TIGR02135">
    <property type="entry name" value="phoU_full"/>
    <property type="match status" value="1"/>
</dbReference>
<dbReference type="Gene3D" id="1.20.58.220">
    <property type="entry name" value="Phosphate transport system protein phou homolog 2, domain 2"/>
    <property type="match status" value="2"/>
</dbReference>
<evidence type="ECO:0000256" key="2">
    <source>
        <dbReference type="ARBA" id="ARBA00008107"/>
    </source>
</evidence>
<proteinExistence type="inferred from homology"/>
<name>A0A4Q1C9J6_9BACT</name>
<dbReference type="GO" id="GO:0006817">
    <property type="term" value="P:phosphate ion transport"/>
    <property type="evidence" value="ECO:0007669"/>
    <property type="project" value="UniProtKB-KW"/>
</dbReference>
<keyword evidence="5 8" id="KW-0963">Cytoplasm</keyword>
<evidence type="ECO:0000256" key="8">
    <source>
        <dbReference type="PIRNR" id="PIRNR003107"/>
    </source>
</evidence>
<comment type="subunit">
    <text evidence="3 8">Homodimer.</text>
</comment>
<protein>
    <recommendedName>
        <fullName evidence="8">Phosphate-specific transport system accessory protein PhoU</fullName>
    </recommendedName>
</protein>
<dbReference type="InterPro" id="IPR028366">
    <property type="entry name" value="PhoU"/>
</dbReference>
<dbReference type="Proteomes" id="UP000290218">
    <property type="component" value="Unassembled WGS sequence"/>
</dbReference>
<evidence type="ECO:0000313" key="10">
    <source>
        <dbReference type="EMBL" id="RXK55556.1"/>
    </source>
</evidence>
<dbReference type="FunFam" id="1.20.58.220:FF:000004">
    <property type="entry name" value="Phosphate-specific transport system accessory protein PhoU"/>
    <property type="match status" value="1"/>
</dbReference>